<reference evidence="3 4" key="1">
    <citation type="submission" date="2018-11" db="EMBL/GenBank/DDBJ databases">
        <title>Genomes From Bacteria Associated with the Canine Oral Cavity: a Test Case for Automated Genome-Based Taxonomic Assignment.</title>
        <authorList>
            <person name="Coil D.A."/>
            <person name="Jospin G."/>
            <person name="Darling A.E."/>
            <person name="Wallis C."/>
            <person name="Davis I.J."/>
            <person name="Harris S."/>
            <person name="Eisen J.A."/>
            <person name="Holcombe L.J."/>
            <person name="O'Flynn C."/>
        </authorList>
    </citation>
    <scope>NUCLEOTIDE SEQUENCE [LARGE SCALE GENOMIC DNA]</scope>
    <source>
        <strain evidence="3 4">OH887_COT-365</strain>
    </source>
</reference>
<evidence type="ECO:0000256" key="1">
    <source>
        <dbReference type="ARBA" id="ARBA00006845"/>
    </source>
</evidence>
<evidence type="ECO:0000313" key="4">
    <source>
        <dbReference type="Proteomes" id="UP000280819"/>
    </source>
</evidence>
<sequence>MMSRIDELRSALHDAGWDVVDDGEGGAWVVRHHFLPVPPLTLHLDVLDWMGRELDDEQAYGCRVEEVPEFSLYLSRNRVTRREAIAEFVQQLTEHAHRTHRGPVAPTTAPAEYVLALRNVRSSGELLRLFAKTFRFPDHFGGTWAALDDCMRDLAWLQEGHIIVRLRGMDALAEREPALHRGLVDSVELWQDHWQGRGEVVQFVVEG</sequence>
<organism evidence="3 4">
    <name type="scientific">Arachnia propionica</name>
    <dbReference type="NCBI Taxonomy" id="1750"/>
    <lineage>
        <taxon>Bacteria</taxon>
        <taxon>Bacillati</taxon>
        <taxon>Actinomycetota</taxon>
        <taxon>Actinomycetes</taxon>
        <taxon>Propionibacteriales</taxon>
        <taxon>Propionibacteriaceae</taxon>
        <taxon>Arachnia</taxon>
    </lineage>
</organism>
<accession>A0A3P1T3C7</accession>
<comment type="similarity">
    <text evidence="1">Belongs to the barstar family.</text>
</comment>
<dbReference type="SUPFAM" id="SSF52038">
    <property type="entry name" value="Barstar-related"/>
    <property type="match status" value="1"/>
</dbReference>
<comment type="caution">
    <text evidence="3">The sequence shown here is derived from an EMBL/GenBank/DDBJ whole genome shotgun (WGS) entry which is preliminary data.</text>
</comment>
<dbReference type="InterPro" id="IPR035905">
    <property type="entry name" value="Barstar-like_sf"/>
</dbReference>
<proteinExistence type="inferred from homology"/>
<gene>
    <name evidence="3" type="ORF">EII34_14480</name>
</gene>
<dbReference type="Pfam" id="PF01337">
    <property type="entry name" value="Barstar"/>
    <property type="match status" value="1"/>
</dbReference>
<name>A0A3P1T3C7_9ACTN</name>
<evidence type="ECO:0000313" key="3">
    <source>
        <dbReference type="EMBL" id="RRD03326.1"/>
    </source>
</evidence>
<dbReference type="EMBL" id="RQZG01000022">
    <property type="protein sequence ID" value="RRD03326.1"/>
    <property type="molecule type" value="Genomic_DNA"/>
</dbReference>
<protein>
    <recommendedName>
        <fullName evidence="2">Barstar (barnase inhibitor) domain-containing protein</fullName>
    </recommendedName>
</protein>
<dbReference type="OrthoDB" id="5184890at2"/>
<feature type="domain" description="Barstar (barnase inhibitor)" evidence="2">
    <location>
        <begin position="114"/>
        <end position="205"/>
    </location>
</feature>
<dbReference type="AlphaFoldDB" id="A0A3P1T3C7"/>
<dbReference type="Proteomes" id="UP000280819">
    <property type="component" value="Unassembled WGS sequence"/>
</dbReference>
<evidence type="ECO:0000259" key="2">
    <source>
        <dbReference type="Pfam" id="PF01337"/>
    </source>
</evidence>
<dbReference type="Gene3D" id="3.30.370.10">
    <property type="entry name" value="Barstar-like"/>
    <property type="match status" value="1"/>
</dbReference>
<dbReference type="InterPro" id="IPR000468">
    <property type="entry name" value="Barstar"/>
</dbReference>